<protein>
    <submittedName>
        <fullName evidence="1">Uncharacterized protein</fullName>
    </submittedName>
</protein>
<name>A0AAV5NPV7_9VIBR</name>
<keyword evidence="2" id="KW-1185">Reference proteome</keyword>
<evidence type="ECO:0000313" key="2">
    <source>
        <dbReference type="Proteomes" id="UP001156690"/>
    </source>
</evidence>
<dbReference type="Proteomes" id="UP001156690">
    <property type="component" value="Unassembled WGS sequence"/>
</dbReference>
<accession>A0AAV5NPV7</accession>
<comment type="caution">
    <text evidence="1">The sequence shown here is derived from an EMBL/GenBank/DDBJ whole genome shotgun (WGS) entry which is preliminary data.</text>
</comment>
<sequence>MGIKPEIALEDGDPSQLPLLVRKRILSDVVAQIADDTDDRSARDNAAIARIALPDLIEDVLNLIHKYADNDDAIFFLGRIVWQGKMDDCTEVLTEIAISCERDKYARIAAVRAVLTCGYEEQKDFVWREVIRRGNIPKELLIELVDNTLPSDGSVKYLVESIRHLVEPKRFKSSMLDRALHDFIERAEITLIPELLKELSSYLNVAPFVERRDCRVSEQYAWLFSSAIKCLEKLVVNKDPFTLSEVSLSILANAGALQFWRGGNLDDVEHDLGNLVPEWLELNDALYWYSIEKARKYLSDQDKPLIDDWSISYLKHFWAFKGDDFSRLVSFVSTRLEQDNRLVALNAAFRLYQQSGSPEKMLEELRIAVHGEEVLVSRLENLLNPITPESTLRYEAEEAEYYRQAEKERKEQESNRIEWIQSLQENPSLITAPKVKPGEITNNHVWLLSELEKDSSATSRRSISQWERLIPELGLEVANAYKEFCIGHWCNFRPQLHSEGEINNSIPYALLLGLAGLEIQAKEDSNFPKSLSGEDLGTLLRYITWDINGFPSWLEVVQRDYPEKTNNAILREVFWELENNSKAKEVSSHILHDLVYHAPWLKQHLAGAVFEYLISSANLIRANKEYCLRLLIEGGIGAQQLSLLAQKYISASQGDVHDMAWWYALLVDSEPDKGIPELKEWLAMLDLEEATNAAEIFLEALLGGRSSHRSLYNVGQFKVVSHLKALYVLMHKYISVSEDINRAGTGTYSPTTRDNAQEAREMLFNYLVELPSKESYCALTALIEEHPDESHRPWMRKSAYKMAEAYGDVPLWSDNQFKEFHKTKQISPESHRQLFELGVQQILSIKDWVENGNDSPWMTWQRAAKENEVRTLIAAELRKSANGHYTVAEEPELANEQRMDIWLANPKVTSPVPIELKLLDKGWSGTDLCERLRNQLVGDYLREGNASCGVFLLVSQNSTKNWVIDAKRVGIDKLASALKDYWKSIAHGYLGIDEIDVIVIDMNKRALVSDL</sequence>
<organism evidence="1 2">
    <name type="scientific">Vibrio penaeicida</name>
    <dbReference type="NCBI Taxonomy" id="104609"/>
    <lineage>
        <taxon>Bacteria</taxon>
        <taxon>Pseudomonadati</taxon>
        <taxon>Pseudomonadota</taxon>
        <taxon>Gammaproteobacteria</taxon>
        <taxon>Vibrionales</taxon>
        <taxon>Vibrionaceae</taxon>
        <taxon>Vibrio</taxon>
    </lineage>
</organism>
<dbReference type="EMBL" id="BSNX01000012">
    <property type="protein sequence ID" value="GLQ72293.1"/>
    <property type="molecule type" value="Genomic_DNA"/>
</dbReference>
<reference evidence="2" key="1">
    <citation type="journal article" date="2019" name="Int. J. Syst. Evol. Microbiol.">
        <title>The Global Catalogue of Microorganisms (GCM) 10K type strain sequencing project: providing services to taxonomists for standard genome sequencing and annotation.</title>
        <authorList>
            <consortium name="The Broad Institute Genomics Platform"/>
            <consortium name="The Broad Institute Genome Sequencing Center for Infectious Disease"/>
            <person name="Wu L."/>
            <person name="Ma J."/>
        </authorList>
    </citation>
    <scope>NUCLEOTIDE SEQUENCE [LARGE SCALE GENOMIC DNA]</scope>
    <source>
        <strain evidence="2">NBRC 15640</strain>
    </source>
</reference>
<evidence type="ECO:0000313" key="1">
    <source>
        <dbReference type="EMBL" id="GLQ72293.1"/>
    </source>
</evidence>
<proteinExistence type="predicted"/>
<gene>
    <name evidence="1" type="ORF">GCM10007932_16530</name>
</gene>
<dbReference type="AlphaFoldDB" id="A0AAV5NPV7"/>